<evidence type="ECO:0000313" key="3">
    <source>
        <dbReference type="Proteomes" id="UP000762676"/>
    </source>
</evidence>
<dbReference type="Proteomes" id="UP000762676">
    <property type="component" value="Unassembled WGS sequence"/>
</dbReference>
<name>A0AAV4J7M1_9GAST</name>
<feature type="region of interest" description="Disordered" evidence="1">
    <location>
        <begin position="1"/>
        <end position="31"/>
    </location>
</feature>
<dbReference type="AlphaFoldDB" id="A0AAV4J7M1"/>
<evidence type="ECO:0000313" key="2">
    <source>
        <dbReference type="EMBL" id="GFS18779.1"/>
    </source>
</evidence>
<evidence type="ECO:0000256" key="1">
    <source>
        <dbReference type="SAM" id="MobiDB-lite"/>
    </source>
</evidence>
<organism evidence="2 3">
    <name type="scientific">Elysia marginata</name>
    <dbReference type="NCBI Taxonomy" id="1093978"/>
    <lineage>
        <taxon>Eukaryota</taxon>
        <taxon>Metazoa</taxon>
        <taxon>Spiralia</taxon>
        <taxon>Lophotrochozoa</taxon>
        <taxon>Mollusca</taxon>
        <taxon>Gastropoda</taxon>
        <taxon>Heterobranchia</taxon>
        <taxon>Euthyneura</taxon>
        <taxon>Panpulmonata</taxon>
        <taxon>Sacoglossa</taxon>
        <taxon>Placobranchoidea</taxon>
        <taxon>Plakobranchidae</taxon>
        <taxon>Elysia</taxon>
    </lineage>
</organism>
<dbReference type="EMBL" id="BMAT01006737">
    <property type="protein sequence ID" value="GFS18779.1"/>
    <property type="molecule type" value="Genomic_DNA"/>
</dbReference>
<reference evidence="2 3" key="1">
    <citation type="journal article" date="2021" name="Elife">
        <title>Chloroplast acquisition without the gene transfer in kleptoplastic sea slugs, Plakobranchus ocellatus.</title>
        <authorList>
            <person name="Maeda T."/>
            <person name="Takahashi S."/>
            <person name="Yoshida T."/>
            <person name="Shimamura S."/>
            <person name="Takaki Y."/>
            <person name="Nagai Y."/>
            <person name="Toyoda A."/>
            <person name="Suzuki Y."/>
            <person name="Arimoto A."/>
            <person name="Ishii H."/>
            <person name="Satoh N."/>
            <person name="Nishiyama T."/>
            <person name="Hasebe M."/>
            <person name="Maruyama T."/>
            <person name="Minagawa J."/>
            <person name="Obokata J."/>
            <person name="Shigenobu S."/>
        </authorList>
    </citation>
    <scope>NUCLEOTIDE SEQUENCE [LARGE SCALE GENOMIC DNA]</scope>
</reference>
<feature type="compositionally biased region" description="Polar residues" evidence="1">
    <location>
        <begin position="1"/>
        <end position="24"/>
    </location>
</feature>
<comment type="caution">
    <text evidence="2">The sequence shown here is derived from an EMBL/GenBank/DDBJ whole genome shotgun (WGS) entry which is preliminary data.</text>
</comment>
<protein>
    <submittedName>
        <fullName evidence="2">Uncharacterized protein</fullName>
    </submittedName>
</protein>
<gene>
    <name evidence="2" type="ORF">ElyMa_003271300</name>
</gene>
<keyword evidence="3" id="KW-1185">Reference proteome</keyword>
<sequence length="92" mass="10455">MPQQPAGTSINVSDTRSGAHNINKSPDRPVVHGIFDRSPNVPNYRSLPGVLSIEEFYTSYTSKNRQHLQAQAPKHRIDRTLQLKINTERLDF</sequence>
<proteinExistence type="predicted"/>
<accession>A0AAV4J7M1</accession>